<keyword evidence="3 4" id="KW-0539">Nucleus</keyword>
<evidence type="ECO:0000256" key="5">
    <source>
        <dbReference type="SAM" id="MobiDB-lite"/>
    </source>
</evidence>
<dbReference type="Proteomes" id="UP000243052">
    <property type="component" value="Chromosome ii"/>
</dbReference>
<comment type="subcellular location">
    <subcellularLocation>
        <location evidence="1 4">Nucleus</location>
    </subcellularLocation>
</comment>
<feature type="compositionally biased region" description="Acidic residues" evidence="5">
    <location>
        <begin position="217"/>
        <end position="234"/>
    </location>
</feature>
<evidence type="ECO:0000256" key="1">
    <source>
        <dbReference type="ARBA" id="ARBA00004123"/>
    </source>
</evidence>
<organism evidence="6 7">
    <name type="scientific">Eremothecium sinecaudum</name>
    <dbReference type="NCBI Taxonomy" id="45286"/>
    <lineage>
        <taxon>Eukaryota</taxon>
        <taxon>Fungi</taxon>
        <taxon>Dikarya</taxon>
        <taxon>Ascomycota</taxon>
        <taxon>Saccharomycotina</taxon>
        <taxon>Saccharomycetes</taxon>
        <taxon>Saccharomycetales</taxon>
        <taxon>Saccharomycetaceae</taxon>
        <taxon>Eremothecium</taxon>
    </lineage>
</organism>
<dbReference type="InterPro" id="IPR024661">
    <property type="entry name" value="RNA_pol_III_Rpc31"/>
</dbReference>
<dbReference type="PIRSF" id="PIRSF000777">
    <property type="entry name" value="RNA_polIII_C31"/>
    <property type="match status" value="1"/>
</dbReference>
<evidence type="ECO:0000256" key="2">
    <source>
        <dbReference type="ARBA" id="ARBA00008352"/>
    </source>
</evidence>
<comment type="similarity">
    <text evidence="2 4">Belongs to the eukaryotic RPC7 RNA polymerase subunit family.</text>
</comment>
<evidence type="ECO:0000313" key="6">
    <source>
        <dbReference type="EMBL" id="AMD19375.1"/>
    </source>
</evidence>
<feature type="region of interest" description="Disordered" evidence="5">
    <location>
        <begin position="174"/>
        <end position="234"/>
    </location>
</feature>
<evidence type="ECO:0000256" key="4">
    <source>
        <dbReference type="PIRNR" id="PIRNR000777"/>
    </source>
</evidence>
<comment type="subunit">
    <text evidence="4">Component of the RNA polymerase III (Pol III) complex.</text>
</comment>
<dbReference type="PANTHER" id="PTHR15367:SF2">
    <property type="entry name" value="DNA-DIRECTED RNA POLYMERASE III SUBUNIT"/>
    <property type="match status" value="1"/>
</dbReference>
<dbReference type="AlphaFoldDB" id="A0A109UVL6"/>
<feature type="compositionally biased region" description="Acidic residues" evidence="5">
    <location>
        <begin position="192"/>
        <end position="209"/>
    </location>
</feature>
<comment type="function">
    <text evidence="4">DNA-dependent RNA polymerase catalyzes the transcription of DNA into RNA using the four ribonucleoside triphosphates as substrates. Specific peripheric component of RNA polymerase III which synthesizes small RNAs, such as 5S rRNA and tRNAs.</text>
</comment>
<dbReference type="PANTHER" id="PTHR15367">
    <property type="entry name" value="DNA-DIRECTED RNA POLYMERASE III"/>
    <property type="match status" value="1"/>
</dbReference>
<dbReference type="GO" id="GO:0006383">
    <property type="term" value="P:transcription by RNA polymerase III"/>
    <property type="evidence" value="ECO:0007669"/>
    <property type="project" value="UniProtKB-UniRule"/>
</dbReference>
<sequence>MSFRRGGAGKGSSFQNLPIGLNYSDVGTKENGEKPSIPLPVHNPITSKERAIAVKYINFLNTVKDGPFYTGTMSASVEASDNSKDKPQTVVEDGGFNDGIERYSDKYLKKRRICLSVDTHPFHLEYFPKELYQAMGIKKKKLLALSKFNKIDDLFTGTGCEEEEALPMLEKLKELAENEDEVEENKEKNSSDIEEDLDDDFDDDDDDDYNAEKYFNDGEDDDNGDDDYGDEPAF</sequence>
<evidence type="ECO:0000313" key="7">
    <source>
        <dbReference type="Proteomes" id="UP000243052"/>
    </source>
</evidence>
<keyword evidence="7" id="KW-1185">Reference proteome</keyword>
<proteinExistence type="inferred from homology"/>
<reference evidence="6 7" key="1">
    <citation type="submission" date="2016-01" db="EMBL/GenBank/DDBJ databases">
        <title>Genome sequence of the yeast Holleya sinecauda.</title>
        <authorList>
            <person name="Dietrich F.S."/>
        </authorList>
    </citation>
    <scope>NUCLEOTIDE SEQUENCE [LARGE SCALE GENOMIC DNA]</scope>
    <source>
        <strain evidence="6 7">ATCC 58844</strain>
    </source>
</reference>
<dbReference type="RefSeq" id="XP_017986371.1">
    <property type="nucleotide sequence ID" value="XM_018130882.1"/>
</dbReference>
<dbReference type="GO" id="GO:0005666">
    <property type="term" value="C:RNA polymerase III complex"/>
    <property type="evidence" value="ECO:0007669"/>
    <property type="project" value="UniProtKB-UniRule"/>
</dbReference>
<dbReference type="STRING" id="45286.A0A109UVL6"/>
<gene>
    <name evidence="6" type="ORF">AW171_hschr21203</name>
</gene>
<accession>A0A109UVL6</accession>
<dbReference type="OrthoDB" id="5377312at2759"/>
<dbReference type="GeneID" id="28721666"/>
<evidence type="ECO:0000256" key="3">
    <source>
        <dbReference type="ARBA" id="ARBA00023242"/>
    </source>
</evidence>
<dbReference type="Pfam" id="PF11705">
    <property type="entry name" value="RNA_pol_3_Rpc31"/>
    <property type="match status" value="1"/>
</dbReference>
<name>A0A109UVL6_9SACH</name>
<dbReference type="EMBL" id="CP014242">
    <property type="protein sequence ID" value="AMD19375.1"/>
    <property type="molecule type" value="Genomic_DNA"/>
</dbReference>
<protein>
    <recommendedName>
        <fullName evidence="4">DNA-directed RNA polymerase III subunit</fullName>
    </recommendedName>
</protein>